<keyword evidence="4" id="KW-0614">Plasmid</keyword>
<dbReference type="PANTHER" id="PTHR33375">
    <property type="entry name" value="CHROMOSOME-PARTITIONING PROTEIN PARB-RELATED"/>
    <property type="match status" value="1"/>
</dbReference>
<geneLocation type="plasmid" evidence="4">
    <name>p2</name>
</geneLocation>
<organism evidence="4">
    <name type="scientific">Deinococcus sp. VB142</name>
    <dbReference type="NCBI Taxonomy" id="3112952"/>
    <lineage>
        <taxon>Bacteria</taxon>
        <taxon>Thermotogati</taxon>
        <taxon>Deinococcota</taxon>
        <taxon>Deinococci</taxon>
        <taxon>Deinococcales</taxon>
        <taxon>Deinococcaceae</taxon>
        <taxon>Deinococcus</taxon>
    </lineage>
</organism>
<dbReference type="GO" id="GO:0007059">
    <property type="term" value="P:chromosome segregation"/>
    <property type="evidence" value="ECO:0007669"/>
    <property type="project" value="TreeGrafter"/>
</dbReference>
<evidence type="ECO:0000256" key="1">
    <source>
        <dbReference type="ARBA" id="ARBA00006295"/>
    </source>
</evidence>
<accession>A0AAU6Q8F1</accession>
<dbReference type="Gene3D" id="1.10.10.2830">
    <property type="match status" value="1"/>
</dbReference>
<dbReference type="NCBIfam" id="TIGR00180">
    <property type="entry name" value="parB_part"/>
    <property type="match status" value="1"/>
</dbReference>
<dbReference type="Pfam" id="PF02195">
    <property type="entry name" value="ParB_N"/>
    <property type="match status" value="1"/>
</dbReference>
<reference evidence="4" key="1">
    <citation type="submission" date="2024-03" db="EMBL/GenBank/DDBJ databases">
        <title>Deinococcus weizhi sp. nov., isolated from human skin.</title>
        <authorList>
            <person name="Wei Z."/>
            <person name="Tian F."/>
            <person name="Yang C."/>
            <person name="Xin L.T."/>
            <person name="Wen Z.J."/>
            <person name="Lan K.C."/>
            <person name="Yu L."/>
            <person name="Zhe W."/>
            <person name="Dan F.D."/>
            <person name="Jun W."/>
            <person name="Rui Z."/>
            <person name="Yong X.J."/>
            <person name="Ting Y."/>
            <person name="Wei X."/>
            <person name="Xu Z.G."/>
            <person name="Xin Z."/>
            <person name="Dong F.G."/>
            <person name="Ni X.M."/>
            <person name="Zheng M.G."/>
            <person name="Chun Y."/>
            <person name="Qian W.X."/>
        </authorList>
    </citation>
    <scope>NUCLEOTIDE SEQUENCE</scope>
    <source>
        <strain evidence="4">VB142</strain>
        <plasmid evidence="4">p2</plasmid>
    </source>
</reference>
<protein>
    <submittedName>
        <fullName evidence="4">ParB/RepB/Spo0J family partition protein</fullName>
    </submittedName>
</protein>
<dbReference type="AlphaFoldDB" id="A0AAU6Q8F1"/>
<evidence type="ECO:0000313" key="4">
    <source>
        <dbReference type="EMBL" id="WYF46814.1"/>
    </source>
</evidence>
<gene>
    <name evidence="4" type="ORF">WDJ50_18405</name>
</gene>
<evidence type="ECO:0000256" key="2">
    <source>
        <dbReference type="ARBA" id="ARBA00023125"/>
    </source>
</evidence>
<dbReference type="CDD" id="cd16393">
    <property type="entry name" value="SPO0J_N"/>
    <property type="match status" value="1"/>
</dbReference>
<name>A0AAU6Q8F1_9DEIO</name>
<sequence>MSALDHLKGMLSGVAEKGQGGAATGPATSLPVDALSPSRYQPRRHFDQKELAALADSIREKGILQPLLVRVTDRGHEIVAGERRWRAAQLAGLRDVPVYIRQMTDQDARLFGLMENLQRSDLTPFDEIEAKLEAVAAVLGVSAEQAKAKLNELTRNPEAETVEVLEHLFRQLGRETWESYARNKLRVFGWPEPILQAMREGLSFTVAGVVAAAPEELQADLLALALRGASRTELKEEIKRAQKPKKRIPPSRAERVAKQLTNRKWLAKLGPEDSESLQEWLAQMPRALRLELGEE</sequence>
<dbReference type="GO" id="GO:0003677">
    <property type="term" value="F:DNA binding"/>
    <property type="evidence" value="ECO:0007669"/>
    <property type="project" value="UniProtKB-KW"/>
</dbReference>
<dbReference type="RefSeq" id="WP_339098340.1">
    <property type="nucleotide sequence ID" value="NZ_CP149785.1"/>
</dbReference>
<dbReference type="SUPFAM" id="SSF109709">
    <property type="entry name" value="KorB DNA-binding domain-like"/>
    <property type="match status" value="1"/>
</dbReference>
<dbReference type="InterPro" id="IPR050336">
    <property type="entry name" value="Chromosome_partition/occlusion"/>
</dbReference>
<comment type="similarity">
    <text evidence="1">Belongs to the ParB family.</text>
</comment>
<proteinExistence type="inferred from homology"/>
<dbReference type="EMBL" id="CP149785">
    <property type="protein sequence ID" value="WYF46814.1"/>
    <property type="molecule type" value="Genomic_DNA"/>
</dbReference>
<dbReference type="InterPro" id="IPR004437">
    <property type="entry name" value="ParB/RepB/Spo0J"/>
</dbReference>
<dbReference type="GO" id="GO:0005694">
    <property type="term" value="C:chromosome"/>
    <property type="evidence" value="ECO:0007669"/>
    <property type="project" value="TreeGrafter"/>
</dbReference>
<dbReference type="SMART" id="SM00470">
    <property type="entry name" value="ParB"/>
    <property type="match status" value="1"/>
</dbReference>
<dbReference type="PANTHER" id="PTHR33375:SF7">
    <property type="entry name" value="CHROMOSOME 2-PARTITIONING PROTEIN PARB-RELATED"/>
    <property type="match status" value="1"/>
</dbReference>
<dbReference type="InterPro" id="IPR003115">
    <property type="entry name" value="ParB_N"/>
</dbReference>
<dbReference type="Gene3D" id="3.90.1530.30">
    <property type="match status" value="1"/>
</dbReference>
<feature type="domain" description="ParB-like N-terminal" evidence="3">
    <location>
        <begin position="28"/>
        <end position="117"/>
    </location>
</feature>
<dbReference type="FunFam" id="3.90.1530.30:FF:000001">
    <property type="entry name" value="Chromosome partitioning protein ParB"/>
    <property type="match status" value="1"/>
</dbReference>
<dbReference type="InterPro" id="IPR036086">
    <property type="entry name" value="ParB/Sulfiredoxin_sf"/>
</dbReference>
<keyword evidence="2" id="KW-0238">DNA-binding</keyword>
<evidence type="ECO:0000259" key="3">
    <source>
        <dbReference type="SMART" id="SM00470"/>
    </source>
</evidence>
<dbReference type="SUPFAM" id="SSF110849">
    <property type="entry name" value="ParB/Sulfiredoxin"/>
    <property type="match status" value="1"/>
</dbReference>